<sequence length="157" mass="17190">MTNVAISNWARLATTLIYFGESQAAVESARKAGNTQVWKQVHAACIEKGEFRLAQLCGLHIIVHAEELPALIQQYDKRGHSHSTSKSNLPCLPISLLSLSLVSTTIALSPPSTKFITAPTSSLYNMFFGFHGEATELILTTKLISLSSQRNVQRLAH</sequence>
<evidence type="ECO:0000313" key="2">
    <source>
        <dbReference type="EMBL" id="PPR02029.1"/>
    </source>
</evidence>
<dbReference type="InterPro" id="IPR000547">
    <property type="entry name" value="Clathrin_H-chain/VPS_repeat"/>
</dbReference>
<dbReference type="InterPro" id="IPR016024">
    <property type="entry name" value="ARM-type_fold"/>
</dbReference>
<dbReference type="InterPro" id="IPR011990">
    <property type="entry name" value="TPR-like_helical_dom_sf"/>
</dbReference>
<dbReference type="EMBL" id="NHYE01000879">
    <property type="protein sequence ID" value="PPR02029.1"/>
    <property type="molecule type" value="Genomic_DNA"/>
</dbReference>
<dbReference type="InParanoid" id="A0A409YG85"/>
<evidence type="ECO:0000313" key="3">
    <source>
        <dbReference type="Proteomes" id="UP000284706"/>
    </source>
</evidence>
<dbReference type="Gene3D" id="1.25.40.10">
    <property type="entry name" value="Tetratricopeptide repeat domain"/>
    <property type="match status" value="1"/>
</dbReference>
<protein>
    <submittedName>
        <fullName evidence="2">Uncharacterized protein</fullName>
    </submittedName>
</protein>
<dbReference type="PANTHER" id="PTHR10292:SF1">
    <property type="entry name" value="CLATHRIN HEAVY CHAIN"/>
    <property type="match status" value="1"/>
</dbReference>
<dbReference type="SUPFAM" id="SSF48371">
    <property type="entry name" value="ARM repeat"/>
    <property type="match status" value="1"/>
</dbReference>
<keyword evidence="3" id="KW-1185">Reference proteome</keyword>
<dbReference type="GO" id="GO:0030479">
    <property type="term" value="C:actin cortical patch"/>
    <property type="evidence" value="ECO:0007669"/>
    <property type="project" value="TreeGrafter"/>
</dbReference>
<dbReference type="GO" id="GO:0032051">
    <property type="term" value="F:clathrin light chain binding"/>
    <property type="evidence" value="ECO:0007669"/>
    <property type="project" value="TreeGrafter"/>
</dbReference>
<dbReference type="GO" id="GO:0006895">
    <property type="term" value="P:Golgi to endosome transport"/>
    <property type="evidence" value="ECO:0007669"/>
    <property type="project" value="TreeGrafter"/>
</dbReference>
<feature type="repeat" description="CHCR" evidence="1">
    <location>
        <begin position="1"/>
        <end position="54"/>
    </location>
</feature>
<dbReference type="GO" id="GO:0071439">
    <property type="term" value="C:clathrin complex"/>
    <property type="evidence" value="ECO:0007669"/>
    <property type="project" value="TreeGrafter"/>
</dbReference>
<evidence type="ECO:0000256" key="1">
    <source>
        <dbReference type="PROSITE-ProRule" id="PRU01006"/>
    </source>
</evidence>
<reference evidence="2 3" key="1">
    <citation type="journal article" date="2018" name="Evol. Lett.">
        <title>Horizontal gene cluster transfer increased hallucinogenic mushroom diversity.</title>
        <authorList>
            <person name="Reynolds H.T."/>
            <person name="Vijayakumar V."/>
            <person name="Gluck-Thaler E."/>
            <person name="Korotkin H.B."/>
            <person name="Matheny P.B."/>
            <person name="Slot J.C."/>
        </authorList>
    </citation>
    <scope>NUCLEOTIDE SEQUENCE [LARGE SCALE GENOMIC DNA]</scope>
    <source>
        <strain evidence="2 3">SRW20</strain>
    </source>
</reference>
<dbReference type="GO" id="GO:0005829">
    <property type="term" value="C:cytosol"/>
    <property type="evidence" value="ECO:0007669"/>
    <property type="project" value="GOC"/>
</dbReference>
<comment type="caution">
    <text evidence="2">The sequence shown here is derived from an EMBL/GenBank/DDBJ whole genome shotgun (WGS) entry which is preliminary data.</text>
</comment>
<gene>
    <name evidence="2" type="ORF">CVT26_008722</name>
</gene>
<dbReference type="GO" id="GO:0006898">
    <property type="term" value="P:receptor-mediated endocytosis"/>
    <property type="evidence" value="ECO:0007669"/>
    <property type="project" value="TreeGrafter"/>
</dbReference>
<dbReference type="STRING" id="231916.A0A409YG85"/>
<name>A0A409YG85_9AGAR</name>
<dbReference type="OrthoDB" id="418243at2759"/>
<organism evidence="2 3">
    <name type="scientific">Gymnopilus dilepis</name>
    <dbReference type="NCBI Taxonomy" id="231916"/>
    <lineage>
        <taxon>Eukaryota</taxon>
        <taxon>Fungi</taxon>
        <taxon>Dikarya</taxon>
        <taxon>Basidiomycota</taxon>
        <taxon>Agaricomycotina</taxon>
        <taxon>Agaricomycetes</taxon>
        <taxon>Agaricomycetidae</taxon>
        <taxon>Agaricales</taxon>
        <taxon>Agaricineae</taxon>
        <taxon>Hymenogastraceae</taxon>
        <taxon>Gymnopilus</taxon>
    </lineage>
</organism>
<accession>A0A409YG85</accession>
<dbReference type="PANTHER" id="PTHR10292">
    <property type="entry name" value="CLATHRIN HEAVY CHAIN RELATED"/>
    <property type="match status" value="1"/>
</dbReference>
<dbReference type="AlphaFoldDB" id="A0A409YG85"/>
<proteinExistence type="predicted"/>
<dbReference type="Proteomes" id="UP000284706">
    <property type="component" value="Unassembled WGS sequence"/>
</dbReference>
<dbReference type="GO" id="GO:0006886">
    <property type="term" value="P:intracellular protein transport"/>
    <property type="evidence" value="ECO:0007669"/>
    <property type="project" value="UniProtKB-UniRule"/>
</dbReference>
<dbReference type="PROSITE" id="PS50236">
    <property type="entry name" value="CHCR"/>
    <property type="match status" value="1"/>
</dbReference>